<dbReference type="SUPFAM" id="SSF56935">
    <property type="entry name" value="Porins"/>
    <property type="match status" value="1"/>
</dbReference>
<comment type="subcellular location">
    <subcellularLocation>
        <location evidence="1 12">Cell outer membrane</location>
        <topology evidence="1 12">Multi-pass membrane protein</topology>
    </subcellularLocation>
</comment>
<evidence type="ECO:0000256" key="4">
    <source>
        <dbReference type="ARBA" id="ARBA00022496"/>
    </source>
</evidence>
<reference evidence="17 18" key="1">
    <citation type="submission" date="2019-03" db="EMBL/GenBank/DDBJ databases">
        <title>Above-ground endophytic microbial communities from plants in different locations in the United States.</title>
        <authorList>
            <person name="Frank C."/>
        </authorList>
    </citation>
    <scope>NUCLEOTIDE SEQUENCE [LARGE SCALE GENOMIC DNA]</scope>
    <source>
        <strain evidence="17 18">LP_13_YM</strain>
    </source>
</reference>
<evidence type="ECO:0000256" key="11">
    <source>
        <dbReference type="ARBA" id="ARBA00023237"/>
    </source>
</evidence>
<keyword evidence="4" id="KW-0410">Iron transport</keyword>
<evidence type="ECO:0000256" key="8">
    <source>
        <dbReference type="ARBA" id="ARBA00023065"/>
    </source>
</evidence>
<dbReference type="Proteomes" id="UP000295645">
    <property type="component" value="Unassembled WGS sequence"/>
</dbReference>
<keyword evidence="18" id="KW-1185">Reference proteome</keyword>
<evidence type="ECO:0000256" key="2">
    <source>
        <dbReference type="ARBA" id="ARBA00022448"/>
    </source>
</evidence>
<proteinExistence type="inferred from homology"/>
<dbReference type="PROSITE" id="PS01156">
    <property type="entry name" value="TONB_DEPENDENT_REC_2"/>
    <property type="match status" value="1"/>
</dbReference>
<dbReference type="InterPro" id="IPR039426">
    <property type="entry name" value="TonB-dep_rcpt-like"/>
</dbReference>
<dbReference type="InterPro" id="IPR012910">
    <property type="entry name" value="Plug_dom"/>
</dbReference>
<dbReference type="PROSITE" id="PS52016">
    <property type="entry name" value="TONB_DEPENDENT_REC_3"/>
    <property type="match status" value="1"/>
</dbReference>
<comment type="similarity">
    <text evidence="12 14">Belongs to the TonB-dependent receptor family.</text>
</comment>
<keyword evidence="17" id="KW-0675">Receptor</keyword>
<dbReference type="Pfam" id="PF07715">
    <property type="entry name" value="Plug"/>
    <property type="match status" value="1"/>
</dbReference>
<dbReference type="InterPro" id="IPR000531">
    <property type="entry name" value="Beta-barrel_TonB"/>
</dbReference>
<evidence type="ECO:0000256" key="1">
    <source>
        <dbReference type="ARBA" id="ARBA00004571"/>
    </source>
</evidence>
<evidence type="ECO:0000256" key="6">
    <source>
        <dbReference type="ARBA" id="ARBA00022729"/>
    </source>
</evidence>
<keyword evidence="3 12" id="KW-1134">Transmembrane beta strand</keyword>
<evidence type="ECO:0000256" key="13">
    <source>
        <dbReference type="PROSITE-ProRule" id="PRU10144"/>
    </source>
</evidence>
<dbReference type="GO" id="GO:0009279">
    <property type="term" value="C:cell outer membrane"/>
    <property type="evidence" value="ECO:0007669"/>
    <property type="project" value="UniProtKB-SubCell"/>
</dbReference>
<dbReference type="AlphaFoldDB" id="A0A4R3YX77"/>
<evidence type="ECO:0000313" key="18">
    <source>
        <dbReference type="Proteomes" id="UP000295645"/>
    </source>
</evidence>
<feature type="domain" description="TonB-dependent receptor-like beta-barrel" evidence="15">
    <location>
        <begin position="223"/>
        <end position="645"/>
    </location>
</feature>
<gene>
    <name evidence="17" type="ORF">EC912_101792</name>
</gene>
<feature type="short sequence motif" description="TonB C-terminal box" evidence="13">
    <location>
        <begin position="667"/>
        <end position="684"/>
    </location>
</feature>
<dbReference type="Pfam" id="PF00593">
    <property type="entry name" value="TonB_dep_Rec_b-barrel"/>
    <property type="match status" value="1"/>
</dbReference>
<keyword evidence="9 14" id="KW-0798">TonB box</keyword>
<keyword evidence="10 12" id="KW-0472">Membrane</keyword>
<comment type="caution">
    <text evidence="17">The sequence shown here is derived from an EMBL/GenBank/DDBJ whole genome shotgun (WGS) entry which is preliminary data.</text>
</comment>
<sequence length="684" mass="73861">MPVSVLSETQLDRQNATSFADYATQVPGLNTISSGQGWTQLVLRGITSGSHQPNATVGTYIDDTPYGSSSIYAAGSMLTPDIDPSDIQRIEVLRGPQGTLYGSNTLGGLIKFVTTPPDTTQASGRIGVDANSVAGGGNGFGTHAMVNIPLVANTLGLRVNAYERTDPGYIDNVNTGKTDVNEAKVRGARTQLLWTPSDKVSVRFSALAQNLSSDGLANGGIDLDPTTLQPVYGWDKQSRAASTGMFKVKYRLYDLSVSADMGWATLISTTSYGTLRFNENQDITNLFGPILNSIFDLPNGGYAEIQPISLNKVTQELRLQSPADQTWEWRTGLFFTREHTVDGQNITSFDARTGDPIALPTLGNVSVGPAIFKEWAGYGDLTWHATSRFSILVGVRYSSDQTTYSQTTTGLLTGDSHFTTRSGDHPVTYLFNPSYKFSDDIMGYVRIASGFRPGGANVGVPPGLGAPLTFDPDKLTNYEVGLKVLMLDKHMSVDLNAFYIDWSKVQLTSTAGGFSFLGNGGKATSEGVEVSWRYNPVRGLTLWSNATYTDAKLAQDNPPGSVFGLKGNPLPYVPKWNANLGADYNFPMGTWSGFLGGNFSYVGRRAAEFNTVPSPRYYLPSYNNIDLYAGANVGNWTFKVYAKNLANKRGITSVWPETQSSIASPFNATLQTPRTVGVSASVDF</sequence>
<dbReference type="Gene3D" id="2.40.170.20">
    <property type="entry name" value="TonB-dependent receptor, beta-barrel domain"/>
    <property type="match status" value="1"/>
</dbReference>
<dbReference type="EMBL" id="SMCS01000001">
    <property type="protein sequence ID" value="TCV97775.1"/>
    <property type="molecule type" value="Genomic_DNA"/>
</dbReference>
<evidence type="ECO:0000259" key="16">
    <source>
        <dbReference type="Pfam" id="PF07715"/>
    </source>
</evidence>
<dbReference type="PANTHER" id="PTHR32552">
    <property type="entry name" value="FERRICHROME IRON RECEPTOR-RELATED"/>
    <property type="match status" value="1"/>
</dbReference>
<accession>A0A4R3YX77</accession>
<dbReference type="InterPro" id="IPR010917">
    <property type="entry name" value="TonB_rcpt_CS"/>
</dbReference>
<dbReference type="GO" id="GO:0006826">
    <property type="term" value="P:iron ion transport"/>
    <property type="evidence" value="ECO:0007669"/>
    <property type="project" value="UniProtKB-KW"/>
</dbReference>
<evidence type="ECO:0000256" key="12">
    <source>
        <dbReference type="PROSITE-ProRule" id="PRU01360"/>
    </source>
</evidence>
<evidence type="ECO:0000256" key="3">
    <source>
        <dbReference type="ARBA" id="ARBA00022452"/>
    </source>
</evidence>
<name>A0A4R3YX77_9GAMM</name>
<evidence type="ECO:0000256" key="10">
    <source>
        <dbReference type="ARBA" id="ARBA00023136"/>
    </source>
</evidence>
<keyword evidence="11 12" id="KW-0998">Cell outer membrane</keyword>
<evidence type="ECO:0000256" key="14">
    <source>
        <dbReference type="RuleBase" id="RU003357"/>
    </source>
</evidence>
<keyword evidence="5 12" id="KW-0812">Transmembrane</keyword>
<dbReference type="PANTHER" id="PTHR32552:SF81">
    <property type="entry name" value="TONB-DEPENDENT OUTER MEMBRANE RECEPTOR"/>
    <property type="match status" value="1"/>
</dbReference>
<evidence type="ECO:0000256" key="5">
    <source>
        <dbReference type="ARBA" id="ARBA00022692"/>
    </source>
</evidence>
<feature type="domain" description="TonB-dependent receptor plug" evidence="16">
    <location>
        <begin position="2"/>
        <end position="108"/>
    </location>
</feature>
<evidence type="ECO:0000256" key="7">
    <source>
        <dbReference type="ARBA" id="ARBA00023004"/>
    </source>
</evidence>
<keyword evidence="7" id="KW-0408">Iron</keyword>
<evidence type="ECO:0000256" key="9">
    <source>
        <dbReference type="ARBA" id="ARBA00023077"/>
    </source>
</evidence>
<dbReference type="CDD" id="cd01347">
    <property type="entry name" value="ligand_gated_channel"/>
    <property type="match status" value="1"/>
</dbReference>
<keyword evidence="8" id="KW-0406">Ion transport</keyword>
<protein>
    <submittedName>
        <fullName evidence="17">Outer membrane receptor protein involved in Fe transport</fullName>
    </submittedName>
</protein>
<dbReference type="InterPro" id="IPR036942">
    <property type="entry name" value="Beta-barrel_TonB_sf"/>
</dbReference>
<keyword evidence="6" id="KW-0732">Signal</keyword>
<evidence type="ECO:0000313" key="17">
    <source>
        <dbReference type="EMBL" id="TCV97775.1"/>
    </source>
</evidence>
<evidence type="ECO:0000259" key="15">
    <source>
        <dbReference type="Pfam" id="PF00593"/>
    </source>
</evidence>
<keyword evidence="2 12" id="KW-0813">Transport</keyword>
<organism evidence="17 18">
    <name type="scientific">Luteibacter rhizovicinus</name>
    <dbReference type="NCBI Taxonomy" id="242606"/>
    <lineage>
        <taxon>Bacteria</taxon>
        <taxon>Pseudomonadati</taxon>
        <taxon>Pseudomonadota</taxon>
        <taxon>Gammaproteobacteria</taxon>
        <taxon>Lysobacterales</taxon>
        <taxon>Rhodanobacteraceae</taxon>
        <taxon>Luteibacter</taxon>
    </lineage>
</organism>